<dbReference type="PANTHER" id="PTHR42781">
    <property type="entry name" value="SPERMIDINE/PUTRESCINE IMPORT ATP-BINDING PROTEIN POTA"/>
    <property type="match status" value="1"/>
</dbReference>
<sequence>MSGTTIRLKGCRKAFADGTVAVQDLHLTIEPGETLAILGPSGCGKTTTLRLIAGLERPDVGQVLFDDQDVTRLPIERRDVGMVFQNYALFPNLDVAGNIVYGLKIRGLSAAECNKRCDELLELVGLTGHGNRRVNELSGGQRQRVALARALAPRPRVLLLDEPLAALDAQL</sequence>
<evidence type="ECO:0000256" key="7">
    <source>
        <dbReference type="ARBA" id="ARBA00023065"/>
    </source>
</evidence>
<reference evidence="10 11" key="1">
    <citation type="submission" date="2018-08" db="EMBL/GenBank/DDBJ databases">
        <title>Recombination of ecologically and evolutionarily significant loci maintains genetic cohesion in the Pseudomonas syringae species complex.</title>
        <authorList>
            <person name="Dillon M."/>
            <person name="Thakur S."/>
            <person name="Almeida R.N.D."/>
            <person name="Weir B.S."/>
            <person name="Guttman D.S."/>
        </authorList>
    </citation>
    <scope>NUCLEOTIDE SEQUENCE [LARGE SCALE GENOMIC DNA]</scope>
    <source>
        <strain evidence="10 11">88_10</strain>
    </source>
</reference>
<dbReference type="EMBL" id="RBNL01000890">
    <property type="protein sequence ID" value="RML95573.1"/>
    <property type="molecule type" value="Genomic_DNA"/>
</dbReference>
<name>A0A3M3A506_PSEYM</name>
<dbReference type="SUPFAM" id="SSF52540">
    <property type="entry name" value="P-loop containing nucleoside triphosphate hydrolases"/>
    <property type="match status" value="1"/>
</dbReference>
<comment type="caution">
    <text evidence="10">The sequence shown here is derived from an EMBL/GenBank/DDBJ whole genome shotgun (WGS) entry which is preliminary data.</text>
</comment>
<dbReference type="SMART" id="SM00382">
    <property type="entry name" value="AAA"/>
    <property type="match status" value="1"/>
</dbReference>
<keyword evidence="1" id="KW-0813">Transport</keyword>
<dbReference type="InterPro" id="IPR015853">
    <property type="entry name" value="ABC_transpr_FbpC"/>
</dbReference>
<keyword evidence="2" id="KW-1003">Cell membrane</keyword>
<dbReference type="PROSITE" id="PS00211">
    <property type="entry name" value="ABC_TRANSPORTER_1"/>
    <property type="match status" value="1"/>
</dbReference>
<accession>A0A3M3A506</accession>
<dbReference type="GO" id="GO:0015408">
    <property type="term" value="F:ABC-type ferric iron transporter activity"/>
    <property type="evidence" value="ECO:0007669"/>
    <property type="project" value="InterPro"/>
</dbReference>
<dbReference type="InterPro" id="IPR050093">
    <property type="entry name" value="ABC_SmlMolc_Importer"/>
</dbReference>
<evidence type="ECO:0000256" key="6">
    <source>
        <dbReference type="ARBA" id="ARBA00023004"/>
    </source>
</evidence>
<feature type="non-terminal residue" evidence="10">
    <location>
        <position position="171"/>
    </location>
</feature>
<evidence type="ECO:0000256" key="2">
    <source>
        <dbReference type="ARBA" id="ARBA00022475"/>
    </source>
</evidence>
<evidence type="ECO:0000256" key="8">
    <source>
        <dbReference type="ARBA" id="ARBA00023136"/>
    </source>
</evidence>
<evidence type="ECO:0000256" key="3">
    <source>
        <dbReference type="ARBA" id="ARBA00022496"/>
    </source>
</evidence>
<dbReference type="GO" id="GO:0005524">
    <property type="term" value="F:ATP binding"/>
    <property type="evidence" value="ECO:0007669"/>
    <property type="project" value="UniProtKB-KW"/>
</dbReference>
<dbReference type="GO" id="GO:0016020">
    <property type="term" value="C:membrane"/>
    <property type="evidence" value="ECO:0007669"/>
    <property type="project" value="InterPro"/>
</dbReference>
<keyword evidence="4" id="KW-0547">Nucleotide-binding</keyword>
<dbReference type="Gene3D" id="3.40.50.300">
    <property type="entry name" value="P-loop containing nucleotide triphosphate hydrolases"/>
    <property type="match status" value="1"/>
</dbReference>
<evidence type="ECO:0000313" key="10">
    <source>
        <dbReference type="EMBL" id="RML95573.1"/>
    </source>
</evidence>
<dbReference type="GO" id="GO:0016887">
    <property type="term" value="F:ATP hydrolysis activity"/>
    <property type="evidence" value="ECO:0007669"/>
    <property type="project" value="InterPro"/>
</dbReference>
<keyword evidence="6" id="KW-0408">Iron</keyword>
<dbReference type="Proteomes" id="UP000282378">
    <property type="component" value="Unassembled WGS sequence"/>
</dbReference>
<evidence type="ECO:0000256" key="4">
    <source>
        <dbReference type="ARBA" id="ARBA00022741"/>
    </source>
</evidence>
<evidence type="ECO:0000259" key="9">
    <source>
        <dbReference type="PROSITE" id="PS50893"/>
    </source>
</evidence>
<dbReference type="Pfam" id="PF00005">
    <property type="entry name" value="ABC_tran"/>
    <property type="match status" value="1"/>
</dbReference>
<dbReference type="InterPro" id="IPR027417">
    <property type="entry name" value="P-loop_NTPase"/>
</dbReference>
<protein>
    <submittedName>
        <fullName evidence="10">ABC transporter, ATP-binding protein</fullName>
    </submittedName>
</protein>
<feature type="domain" description="ABC transporter" evidence="9">
    <location>
        <begin position="6"/>
        <end position="171"/>
    </location>
</feature>
<dbReference type="PANTHER" id="PTHR42781:SF4">
    <property type="entry name" value="SPERMIDINE_PUTRESCINE IMPORT ATP-BINDING PROTEIN POTA"/>
    <property type="match status" value="1"/>
</dbReference>
<evidence type="ECO:0000256" key="1">
    <source>
        <dbReference type="ARBA" id="ARBA00022448"/>
    </source>
</evidence>
<dbReference type="InterPro" id="IPR003439">
    <property type="entry name" value="ABC_transporter-like_ATP-bd"/>
</dbReference>
<dbReference type="InterPro" id="IPR017871">
    <property type="entry name" value="ABC_transporter-like_CS"/>
</dbReference>
<dbReference type="InterPro" id="IPR003593">
    <property type="entry name" value="AAA+_ATPase"/>
</dbReference>
<keyword evidence="8" id="KW-0472">Membrane</keyword>
<evidence type="ECO:0000313" key="11">
    <source>
        <dbReference type="Proteomes" id="UP000282378"/>
    </source>
</evidence>
<organism evidence="10 11">
    <name type="scientific">Pseudomonas syringae pv. maculicola</name>
    <dbReference type="NCBI Taxonomy" id="59511"/>
    <lineage>
        <taxon>Bacteria</taxon>
        <taxon>Pseudomonadati</taxon>
        <taxon>Pseudomonadota</taxon>
        <taxon>Gammaproteobacteria</taxon>
        <taxon>Pseudomonadales</taxon>
        <taxon>Pseudomonadaceae</taxon>
        <taxon>Pseudomonas</taxon>
    </lineage>
</organism>
<proteinExistence type="predicted"/>
<keyword evidence="7" id="KW-0406">Ion transport</keyword>
<dbReference type="CDD" id="cd03259">
    <property type="entry name" value="ABC_Carb_Solutes_like"/>
    <property type="match status" value="1"/>
</dbReference>
<evidence type="ECO:0000256" key="5">
    <source>
        <dbReference type="ARBA" id="ARBA00022840"/>
    </source>
</evidence>
<gene>
    <name evidence="10" type="ORF">APX70_08459</name>
</gene>
<keyword evidence="3" id="KW-0410">Iron transport</keyword>
<dbReference type="AlphaFoldDB" id="A0A3M3A506"/>
<keyword evidence="5 10" id="KW-0067">ATP-binding</keyword>
<dbReference type="PROSITE" id="PS50893">
    <property type="entry name" value="ABC_TRANSPORTER_2"/>
    <property type="match status" value="1"/>
</dbReference>